<dbReference type="OrthoDB" id="5194787at2"/>
<keyword evidence="1" id="KW-0472">Membrane</keyword>
<evidence type="ECO:0000313" key="2">
    <source>
        <dbReference type="EMBL" id="PPE72682.1"/>
    </source>
</evidence>
<proteinExistence type="predicted"/>
<keyword evidence="1" id="KW-0812">Transmembrane</keyword>
<feature type="transmembrane region" description="Helical" evidence="1">
    <location>
        <begin position="12"/>
        <end position="28"/>
    </location>
</feature>
<feature type="transmembrane region" description="Helical" evidence="1">
    <location>
        <begin position="146"/>
        <end position="167"/>
    </location>
</feature>
<protein>
    <submittedName>
        <fullName evidence="2">Uncharacterized protein</fullName>
    </submittedName>
</protein>
<keyword evidence="3" id="KW-1185">Reference proteome</keyword>
<accession>A0A2S5TCM9</accession>
<dbReference type="AlphaFoldDB" id="A0A2S5TCM9"/>
<dbReference type="Proteomes" id="UP000238220">
    <property type="component" value="Unassembled WGS sequence"/>
</dbReference>
<comment type="caution">
    <text evidence="2">The sequence shown here is derived from an EMBL/GenBank/DDBJ whole genome shotgun (WGS) entry which is preliminary data.</text>
</comment>
<reference evidence="2 3" key="1">
    <citation type="submission" date="2018-02" db="EMBL/GenBank/DDBJ databases">
        <title>Genome sequencing of Solimonas sp. HR-BB.</title>
        <authorList>
            <person name="Lee Y."/>
            <person name="Jeon C.O."/>
        </authorList>
    </citation>
    <scope>NUCLEOTIDE SEQUENCE [LARGE SCALE GENOMIC DNA]</scope>
    <source>
        <strain evidence="2 3">HR-BB</strain>
    </source>
</reference>
<name>A0A2S5TCM9_9GAMM</name>
<evidence type="ECO:0000313" key="3">
    <source>
        <dbReference type="Proteomes" id="UP000238220"/>
    </source>
</evidence>
<dbReference type="RefSeq" id="WP_104231492.1">
    <property type="nucleotide sequence ID" value="NZ_PSNW01000010.1"/>
</dbReference>
<sequence length="173" mass="18982">MNLLARLERPAFILLIAVVAYAWIGLAPESPLRHPLVPPYFATLAAVLVTVQLVLLRSLPRRRLKLERLVQALFLAGMPLIYLWAAWLAEDAAGLRLEAIGVPLFGALALWGYLRAPVLLGGGILAHGVAWDAWHHGHSAYMPDWYALGCLLVDVAMGLLVFTQLPAHRRAGD</sequence>
<evidence type="ECO:0000256" key="1">
    <source>
        <dbReference type="SAM" id="Phobius"/>
    </source>
</evidence>
<gene>
    <name evidence="2" type="ORF">C3942_16655</name>
</gene>
<feature type="transmembrane region" description="Helical" evidence="1">
    <location>
        <begin position="69"/>
        <end position="87"/>
    </location>
</feature>
<dbReference type="EMBL" id="PSNW01000010">
    <property type="protein sequence ID" value="PPE72682.1"/>
    <property type="molecule type" value="Genomic_DNA"/>
</dbReference>
<keyword evidence="1" id="KW-1133">Transmembrane helix</keyword>
<organism evidence="2 3">
    <name type="scientific">Solimonas fluminis</name>
    <dbReference type="NCBI Taxonomy" id="2086571"/>
    <lineage>
        <taxon>Bacteria</taxon>
        <taxon>Pseudomonadati</taxon>
        <taxon>Pseudomonadota</taxon>
        <taxon>Gammaproteobacteria</taxon>
        <taxon>Nevskiales</taxon>
        <taxon>Nevskiaceae</taxon>
        <taxon>Solimonas</taxon>
    </lineage>
</organism>
<feature type="transmembrane region" description="Helical" evidence="1">
    <location>
        <begin position="40"/>
        <end position="57"/>
    </location>
</feature>